<keyword evidence="5" id="KW-1185">Reference proteome</keyword>
<evidence type="ECO:0000313" key="5">
    <source>
        <dbReference type="Proteomes" id="UP000220102"/>
    </source>
</evidence>
<protein>
    <submittedName>
        <fullName evidence="4">Nitroreductase</fullName>
    </submittedName>
</protein>
<dbReference type="EMBL" id="PDEQ01000003">
    <property type="protein sequence ID" value="PEN14069.1"/>
    <property type="molecule type" value="Genomic_DNA"/>
</dbReference>
<dbReference type="PANTHER" id="PTHR43673:SF10">
    <property type="entry name" value="NADH DEHYDROGENASE_NAD(P)H NITROREDUCTASE XCC3605-RELATED"/>
    <property type="match status" value="1"/>
</dbReference>
<dbReference type="InterPro" id="IPR000415">
    <property type="entry name" value="Nitroreductase-like"/>
</dbReference>
<dbReference type="PANTHER" id="PTHR43673">
    <property type="entry name" value="NAD(P)H NITROREDUCTASE YDGI-RELATED"/>
    <property type="match status" value="1"/>
</dbReference>
<dbReference type="OrthoDB" id="9809288at2"/>
<evidence type="ECO:0000256" key="1">
    <source>
        <dbReference type="ARBA" id="ARBA00007118"/>
    </source>
</evidence>
<comment type="similarity">
    <text evidence="1">Belongs to the nitroreductase family.</text>
</comment>
<evidence type="ECO:0000256" key="2">
    <source>
        <dbReference type="ARBA" id="ARBA00023002"/>
    </source>
</evidence>
<feature type="domain" description="Nitroreductase" evidence="3">
    <location>
        <begin position="17"/>
        <end position="161"/>
    </location>
</feature>
<comment type="caution">
    <text evidence="4">The sequence shown here is derived from an EMBL/GenBank/DDBJ whole genome shotgun (WGS) entry which is preliminary data.</text>
</comment>
<evidence type="ECO:0000259" key="3">
    <source>
        <dbReference type="Pfam" id="PF00881"/>
    </source>
</evidence>
<dbReference type="Proteomes" id="UP000220102">
    <property type="component" value="Unassembled WGS sequence"/>
</dbReference>
<gene>
    <name evidence="4" type="ORF">CRI94_06755</name>
</gene>
<reference evidence="4 5" key="1">
    <citation type="submission" date="2017-10" db="EMBL/GenBank/DDBJ databases">
        <title>Draft genome of Longibacter Salinarum.</title>
        <authorList>
            <person name="Goh K.M."/>
            <person name="Shamsir M.S."/>
            <person name="Lim S.W."/>
        </authorList>
    </citation>
    <scope>NUCLEOTIDE SEQUENCE [LARGE SCALE GENOMIC DNA]</scope>
    <source>
        <strain evidence="4 5">KCTC 52045</strain>
    </source>
</reference>
<evidence type="ECO:0000313" key="4">
    <source>
        <dbReference type="EMBL" id="PEN14069.1"/>
    </source>
</evidence>
<dbReference type="CDD" id="cd02138">
    <property type="entry name" value="TdsD-like"/>
    <property type="match status" value="1"/>
</dbReference>
<sequence length="205" mass="22896">MSEAKRADVGAGVLEEIQKRWSPRAFSAQPVPDDALRQLFDAARWAMSSFNEQPWRYVVATKDDSDGYERVLHCLNEFNREWAQTAPVLMLGLAKSTFSRNGKPNRYARHDLGAASAFLTLQASKLDLYVHQMAGILPDVIGETFDLPDDVEPVTGLAIGYLGDPDNLSETLAERERGERTRKSLSEIFFDAAGYGTPARVIERM</sequence>
<dbReference type="Pfam" id="PF00881">
    <property type="entry name" value="Nitroreductase"/>
    <property type="match status" value="1"/>
</dbReference>
<dbReference type="InterPro" id="IPR029479">
    <property type="entry name" value="Nitroreductase"/>
</dbReference>
<name>A0A2A8CZB9_9BACT</name>
<dbReference type="Gene3D" id="3.40.109.10">
    <property type="entry name" value="NADH Oxidase"/>
    <property type="match status" value="1"/>
</dbReference>
<accession>A0A2A8CZB9</accession>
<keyword evidence="2" id="KW-0560">Oxidoreductase</keyword>
<dbReference type="GO" id="GO:0016491">
    <property type="term" value="F:oxidoreductase activity"/>
    <property type="evidence" value="ECO:0007669"/>
    <property type="project" value="UniProtKB-KW"/>
</dbReference>
<dbReference type="AlphaFoldDB" id="A0A2A8CZB9"/>
<organism evidence="4 5">
    <name type="scientific">Longibacter salinarum</name>
    <dbReference type="NCBI Taxonomy" id="1850348"/>
    <lineage>
        <taxon>Bacteria</taxon>
        <taxon>Pseudomonadati</taxon>
        <taxon>Rhodothermota</taxon>
        <taxon>Rhodothermia</taxon>
        <taxon>Rhodothermales</taxon>
        <taxon>Salisaetaceae</taxon>
        <taxon>Longibacter</taxon>
    </lineage>
</organism>
<dbReference type="SUPFAM" id="SSF55469">
    <property type="entry name" value="FMN-dependent nitroreductase-like"/>
    <property type="match status" value="1"/>
</dbReference>
<proteinExistence type="inferred from homology"/>